<dbReference type="AlphaFoldDB" id="A0A4Y8D2E3"/>
<name>A0A4Y8D2E3_9HELO</name>
<organism evidence="1 2">
    <name type="scientific">Botryotinia calthae</name>
    <dbReference type="NCBI Taxonomy" id="38488"/>
    <lineage>
        <taxon>Eukaryota</taxon>
        <taxon>Fungi</taxon>
        <taxon>Dikarya</taxon>
        <taxon>Ascomycota</taxon>
        <taxon>Pezizomycotina</taxon>
        <taxon>Leotiomycetes</taxon>
        <taxon>Helotiales</taxon>
        <taxon>Sclerotiniaceae</taxon>
        <taxon>Botryotinia</taxon>
    </lineage>
</organism>
<comment type="caution">
    <text evidence="1">The sequence shown here is derived from an EMBL/GenBank/DDBJ whole genome shotgun (WGS) entry which is preliminary data.</text>
</comment>
<sequence length="80" mass="8285">MCYQKPNSIVSQDQITPILAGNVIVNGPINVGELSGPAVDAATIMNCCRCGQNTFLIAGAPGATSCNSCGHYECNDCDFS</sequence>
<dbReference type="EMBL" id="PHWZ01000189">
    <property type="protein sequence ID" value="TEY59656.1"/>
    <property type="molecule type" value="Genomic_DNA"/>
</dbReference>
<accession>A0A4Y8D2E3</accession>
<proteinExistence type="predicted"/>
<dbReference type="Proteomes" id="UP000297299">
    <property type="component" value="Unassembled WGS sequence"/>
</dbReference>
<evidence type="ECO:0000313" key="1">
    <source>
        <dbReference type="EMBL" id="TEY59656.1"/>
    </source>
</evidence>
<evidence type="ECO:0000313" key="2">
    <source>
        <dbReference type="Proteomes" id="UP000297299"/>
    </source>
</evidence>
<gene>
    <name evidence="1" type="ORF">BOTCAL_0189g00090</name>
</gene>
<dbReference type="OrthoDB" id="3511440at2759"/>
<protein>
    <submittedName>
        <fullName evidence="1">Uncharacterized protein</fullName>
    </submittedName>
</protein>
<reference evidence="1 2" key="1">
    <citation type="submission" date="2017-11" db="EMBL/GenBank/DDBJ databases">
        <title>Comparative genomics of Botrytis spp.</title>
        <authorList>
            <person name="Valero-Jimenez C.A."/>
            <person name="Tapia P."/>
            <person name="Veloso J."/>
            <person name="Silva-Moreno E."/>
            <person name="Staats M."/>
            <person name="Valdes J.H."/>
            <person name="Van Kan J.A.L."/>
        </authorList>
    </citation>
    <scope>NUCLEOTIDE SEQUENCE [LARGE SCALE GENOMIC DNA]</scope>
    <source>
        <strain evidence="1 2">MUCL2830</strain>
    </source>
</reference>
<keyword evidence="2" id="KW-1185">Reference proteome</keyword>